<protein>
    <submittedName>
        <fullName evidence="2">Uncharacterized protein</fullName>
    </submittedName>
</protein>
<dbReference type="PROSITE" id="PS51257">
    <property type="entry name" value="PROKAR_LIPOPROTEIN"/>
    <property type="match status" value="1"/>
</dbReference>
<organism evidence="2 3">
    <name type="scientific">Dactylellina haptotyla (strain CBS 200.50)</name>
    <name type="common">Nematode-trapping fungus</name>
    <name type="synonym">Monacrosporium haptotylum</name>
    <dbReference type="NCBI Taxonomy" id="1284197"/>
    <lineage>
        <taxon>Eukaryota</taxon>
        <taxon>Fungi</taxon>
        <taxon>Dikarya</taxon>
        <taxon>Ascomycota</taxon>
        <taxon>Pezizomycotina</taxon>
        <taxon>Orbiliomycetes</taxon>
        <taxon>Orbiliales</taxon>
        <taxon>Orbiliaceae</taxon>
        <taxon>Dactylellina</taxon>
    </lineage>
</organism>
<evidence type="ECO:0000313" key="3">
    <source>
        <dbReference type="Proteomes" id="UP000015100"/>
    </source>
</evidence>
<gene>
    <name evidence="2" type="ORF">H072_7077</name>
</gene>
<dbReference type="HOGENOM" id="CLU_2527399_0_0_1"/>
<name>S8ADJ0_DACHA</name>
<evidence type="ECO:0000313" key="2">
    <source>
        <dbReference type="EMBL" id="EPS39166.1"/>
    </source>
</evidence>
<accession>S8ADJ0</accession>
<dbReference type="Proteomes" id="UP000015100">
    <property type="component" value="Unassembled WGS sequence"/>
</dbReference>
<comment type="caution">
    <text evidence="2">The sequence shown here is derived from an EMBL/GenBank/DDBJ whole genome shotgun (WGS) entry which is preliminary data.</text>
</comment>
<reference evidence="3" key="2">
    <citation type="submission" date="2013-04" db="EMBL/GenBank/DDBJ databases">
        <title>Genomic mechanisms accounting for the adaptation to parasitism in nematode-trapping fungi.</title>
        <authorList>
            <person name="Ahren D.G."/>
        </authorList>
    </citation>
    <scope>NUCLEOTIDE SEQUENCE [LARGE SCALE GENOMIC DNA]</scope>
    <source>
        <strain evidence="3">CBS 200.50</strain>
    </source>
</reference>
<evidence type="ECO:0000256" key="1">
    <source>
        <dbReference type="SAM" id="SignalP"/>
    </source>
</evidence>
<proteinExistence type="predicted"/>
<dbReference type="EMBL" id="AQGS01000487">
    <property type="protein sequence ID" value="EPS39166.1"/>
    <property type="molecule type" value="Genomic_DNA"/>
</dbReference>
<feature type="chain" id="PRO_5004560551" evidence="1">
    <location>
        <begin position="20"/>
        <end position="84"/>
    </location>
</feature>
<dbReference type="AlphaFoldDB" id="S8ADJ0"/>
<keyword evidence="3" id="KW-1185">Reference proteome</keyword>
<reference evidence="2 3" key="1">
    <citation type="journal article" date="2013" name="PLoS Genet.">
        <title>Genomic mechanisms accounting for the adaptation to parasitism in nematode-trapping fungi.</title>
        <authorList>
            <person name="Meerupati T."/>
            <person name="Andersson K.M."/>
            <person name="Friman E."/>
            <person name="Kumar D."/>
            <person name="Tunlid A."/>
            <person name="Ahren D."/>
        </authorList>
    </citation>
    <scope>NUCLEOTIDE SEQUENCE [LARGE SCALE GENOMIC DNA]</scope>
    <source>
        <strain evidence="2 3">CBS 200.50</strain>
    </source>
</reference>
<keyword evidence="1" id="KW-0732">Signal</keyword>
<feature type="signal peptide" evidence="1">
    <location>
        <begin position="1"/>
        <end position="19"/>
    </location>
</feature>
<sequence length="84" mass="8845">MKVAAIVLATAACIGSASATACNAACTKMPCFPTWCKKEGYVQWKTQWQTKTAWFTVTQPGAAAATVTVTKSCTTTVSVCPNSY</sequence>